<dbReference type="Proteomes" id="UP000199608">
    <property type="component" value="Unassembled WGS sequence"/>
</dbReference>
<reference evidence="2" key="1">
    <citation type="submission" date="2016-10" db="EMBL/GenBank/DDBJ databases">
        <authorList>
            <person name="Varghese N."/>
            <person name="Submissions S."/>
        </authorList>
    </citation>
    <scope>NUCLEOTIDE SEQUENCE [LARGE SCALE GENOMIC DNA]</scope>
    <source>
        <strain evidence="2">DSM 3384</strain>
    </source>
</reference>
<accession>A0A1H2GT71</accession>
<evidence type="ECO:0000313" key="2">
    <source>
        <dbReference type="Proteomes" id="UP000199608"/>
    </source>
</evidence>
<gene>
    <name evidence="1" type="ORF">SAMN04487931_105370</name>
</gene>
<proteinExistence type="predicted"/>
<organism evidence="1 2">
    <name type="scientific">Desulfobacula phenolica</name>
    <dbReference type="NCBI Taxonomy" id="90732"/>
    <lineage>
        <taxon>Bacteria</taxon>
        <taxon>Pseudomonadati</taxon>
        <taxon>Thermodesulfobacteriota</taxon>
        <taxon>Desulfobacteria</taxon>
        <taxon>Desulfobacterales</taxon>
        <taxon>Desulfobacteraceae</taxon>
        <taxon>Desulfobacula</taxon>
    </lineage>
</organism>
<dbReference type="NCBIfam" id="TIGR04076">
    <property type="entry name" value="TIGR04076 family protein"/>
    <property type="match status" value="1"/>
</dbReference>
<keyword evidence="2" id="KW-1185">Reference proteome</keyword>
<name>A0A1H2GT71_9BACT</name>
<dbReference type="AlphaFoldDB" id="A0A1H2GT71"/>
<dbReference type="EMBL" id="FNLL01000005">
    <property type="protein sequence ID" value="SDU22685.1"/>
    <property type="molecule type" value="Genomic_DNA"/>
</dbReference>
<protein>
    <submittedName>
        <fullName evidence="1">TIGR04076 family protein</fullName>
    </submittedName>
</protein>
<sequence length="104" mass="12443">MIQHPKCRITVIKRSLNRDIIDAYVKEEMKRISLCSKFKEGDQFLVYSEFDMPDKFCHWAWADIRHDIMAVVNSVRFPWFKEKAMTISGCTDWLKPVLFKIEKL</sequence>
<dbReference type="InterPro" id="IPR023811">
    <property type="entry name" value="CHP04076"/>
</dbReference>
<evidence type="ECO:0000313" key="1">
    <source>
        <dbReference type="EMBL" id="SDU22685.1"/>
    </source>
</evidence>
<dbReference type="RefSeq" id="WP_041279379.1">
    <property type="nucleotide sequence ID" value="NZ_FNLL01000005.1"/>
</dbReference>